<evidence type="ECO:0000256" key="3">
    <source>
        <dbReference type="ARBA" id="ARBA00023125"/>
    </source>
</evidence>
<keyword evidence="5" id="KW-1133">Transmembrane helix</keyword>
<sequence>MFFAKIPKPFNSAETIVLKGFWLFIEVFLYACSEAFLTVLLTVSKTIPSEWVRNILMALTIAQLNAIKPKEKQFKVADEKGLYILAKPSGSLLWRFDYRFSGKRKTMSLGSYPELSLKEARKERDLARLKLDDGIDPQTEKKKEKLSEQSKDTFGYYLWRWFDKNRVNYTGRKVEKDTKSKIDRHIVPYLSDRRIEEITVKDIKHMLDTITSQGVYETATRMRGIVENVFNFAMLEEACVNNPAVAFRGYVKKPATKNFAFTDDINTIGQLLRDIDDYNGDPVTMSALKIQSLVFLRPINIVEAEWSQIDFKKKLWTIDAEKMKMRRKHVIPLSKQAIAVFKQLKEINGHVNYVFYSEKRQSHLHVETMRRALQSYLGYDGTKKVKMTTHGFRHMATTLLNNNKTAFGINHDIIEKQMAHEERNKVRAVYNHAEYLPERAKMMQIWADYLDELKQKAIDLL</sequence>
<dbReference type="PANTHER" id="PTHR30629">
    <property type="entry name" value="PROPHAGE INTEGRASE"/>
    <property type="match status" value="1"/>
</dbReference>
<reference evidence="7" key="2">
    <citation type="submission" date="2020-09" db="EMBL/GenBank/DDBJ databases">
        <authorList>
            <person name="Sun Q."/>
            <person name="Zhou Y."/>
        </authorList>
    </citation>
    <scope>NUCLEOTIDE SEQUENCE</scope>
    <source>
        <strain evidence="7">CGMCC 1.15758</strain>
    </source>
</reference>
<dbReference type="Pfam" id="PF13356">
    <property type="entry name" value="Arm-DNA-bind_3"/>
    <property type="match status" value="1"/>
</dbReference>
<evidence type="ECO:0000256" key="4">
    <source>
        <dbReference type="ARBA" id="ARBA00023172"/>
    </source>
</evidence>
<dbReference type="PROSITE" id="PS51898">
    <property type="entry name" value="TYR_RECOMBINASE"/>
    <property type="match status" value="1"/>
</dbReference>
<dbReference type="EMBL" id="BMJS01000029">
    <property type="protein sequence ID" value="GGG04050.1"/>
    <property type="molecule type" value="Genomic_DNA"/>
</dbReference>
<dbReference type="InterPro" id="IPR013762">
    <property type="entry name" value="Integrase-like_cat_sf"/>
</dbReference>
<dbReference type="Gene3D" id="1.10.443.10">
    <property type="entry name" value="Intergrase catalytic core"/>
    <property type="match status" value="1"/>
</dbReference>
<dbReference type="InterPro" id="IPR011010">
    <property type="entry name" value="DNA_brk_join_enz"/>
</dbReference>
<dbReference type="InterPro" id="IPR053876">
    <property type="entry name" value="Phage_int_M"/>
</dbReference>
<dbReference type="CDD" id="cd00801">
    <property type="entry name" value="INT_P4_C"/>
    <property type="match status" value="1"/>
</dbReference>
<keyword evidence="2" id="KW-0229">DNA integration</keyword>
<keyword evidence="5" id="KW-0812">Transmembrane</keyword>
<feature type="domain" description="Tyr recombinase" evidence="6">
    <location>
        <begin position="256"/>
        <end position="443"/>
    </location>
</feature>
<dbReference type="GO" id="GO:0015074">
    <property type="term" value="P:DNA integration"/>
    <property type="evidence" value="ECO:0007669"/>
    <property type="project" value="UniProtKB-KW"/>
</dbReference>
<evidence type="ECO:0000256" key="5">
    <source>
        <dbReference type="SAM" id="Phobius"/>
    </source>
</evidence>
<keyword evidence="8" id="KW-1185">Reference proteome</keyword>
<organism evidence="7 8">
    <name type="scientific">Cysteiniphilum litorale</name>
    <dbReference type="NCBI Taxonomy" id="2056700"/>
    <lineage>
        <taxon>Bacteria</taxon>
        <taxon>Pseudomonadati</taxon>
        <taxon>Pseudomonadota</taxon>
        <taxon>Gammaproteobacteria</taxon>
        <taxon>Thiotrichales</taxon>
        <taxon>Fastidiosibacteraceae</taxon>
        <taxon>Cysteiniphilum</taxon>
    </lineage>
</organism>
<dbReference type="Proteomes" id="UP000636949">
    <property type="component" value="Unassembled WGS sequence"/>
</dbReference>
<dbReference type="Gene3D" id="1.10.150.130">
    <property type="match status" value="1"/>
</dbReference>
<keyword evidence="4" id="KW-0233">DNA recombination</keyword>
<proteinExistence type="inferred from homology"/>
<evidence type="ECO:0000259" key="6">
    <source>
        <dbReference type="PROSITE" id="PS51898"/>
    </source>
</evidence>
<dbReference type="PANTHER" id="PTHR30629:SF2">
    <property type="entry name" value="PROPHAGE INTEGRASE INTS-RELATED"/>
    <property type="match status" value="1"/>
</dbReference>
<evidence type="ECO:0000256" key="1">
    <source>
        <dbReference type="ARBA" id="ARBA00008857"/>
    </source>
</evidence>
<dbReference type="AlphaFoldDB" id="A0A8J2Z5Y5"/>
<dbReference type="InterPro" id="IPR002104">
    <property type="entry name" value="Integrase_catalytic"/>
</dbReference>
<protein>
    <submittedName>
        <fullName evidence="7">Integrase</fullName>
    </submittedName>
</protein>
<dbReference type="Pfam" id="PF00589">
    <property type="entry name" value="Phage_integrase"/>
    <property type="match status" value="1"/>
</dbReference>
<gene>
    <name evidence="7" type="ORF">GCM10010995_21940</name>
</gene>
<evidence type="ECO:0000313" key="8">
    <source>
        <dbReference type="Proteomes" id="UP000636949"/>
    </source>
</evidence>
<keyword evidence="3" id="KW-0238">DNA-binding</keyword>
<evidence type="ECO:0000256" key="2">
    <source>
        <dbReference type="ARBA" id="ARBA00022908"/>
    </source>
</evidence>
<reference evidence="7" key="1">
    <citation type="journal article" date="2014" name="Int. J. Syst. Evol. Microbiol.">
        <title>Complete genome sequence of Corynebacterium casei LMG S-19264T (=DSM 44701T), isolated from a smear-ripened cheese.</title>
        <authorList>
            <consortium name="US DOE Joint Genome Institute (JGI-PGF)"/>
            <person name="Walter F."/>
            <person name="Albersmeier A."/>
            <person name="Kalinowski J."/>
            <person name="Ruckert C."/>
        </authorList>
    </citation>
    <scope>NUCLEOTIDE SEQUENCE</scope>
    <source>
        <strain evidence="7">CGMCC 1.15758</strain>
    </source>
</reference>
<dbReference type="GO" id="GO:0003677">
    <property type="term" value="F:DNA binding"/>
    <property type="evidence" value="ECO:0007669"/>
    <property type="project" value="UniProtKB-KW"/>
</dbReference>
<accession>A0A8J2Z5Y5</accession>
<evidence type="ECO:0000313" key="7">
    <source>
        <dbReference type="EMBL" id="GGG04050.1"/>
    </source>
</evidence>
<dbReference type="GO" id="GO:0006310">
    <property type="term" value="P:DNA recombination"/>
    <property type="evidence" value="ECO:0007669"/>
    <property type="project" value="UniProtKB-KW"/>
</dbReference>
<feature type="transmembrane region" description="Helical" evidence="5">
    <location>
        <begin position="20"/>
        <end position="43"/>
    </location>
</feature>
<comment type="similarity">
    <text evidence="1">Belongs to the 'phage' integrase family.</text>
</comment>
<dbReference type="RefSeq" id="WP_117003485.1">
    <property type="nucleotide sequence ID" value="NZ_BMJS01000029.1"/>
</dbReference>
<name>A0A8J2Z5Y5_9GAMM</name>
<dbReference type="OrthoDB" id="9795573at2"/>
<dbReference type="Pfam" id="PF22022">
    <property type="entry name" value="Phage_int_M"/>
    <property type="match status" value="1"/>
</dbReference>
<dbReference type="InterPro" id="IPR010998">
    <property type="entry name" value="Integrase_recombinase_N"/>
</dbReference>
<dbReference type="Gene3D" id="3.30.160.390">
    <property type="entry name" value="Integrase, DNA-binding domain"/>
    <property type="match status" value="1"/>
</dbReference>
<dbReference type="InterPro" id="IPR050808">
    <property type="entry name" value="Phage_Integrase"/>
</dbReference>
<dbReference type="InterPro" id="IPR025166">
    <property type="entry name" value="Integrase_DNA_bind_dom"/>
</dbReference>
<comment type="caution">
    <text evidence="7">The sequence shown here is derived from an EMBL/GenBank/DDBJ whole genome shotgun (WGS) entry which is preliminary data.</text>
</comment>
<keyword evidence="5" id="KW-0472">Membrane</keyword>
<dbReference type="InterPro" id="IPR038488">
    <property type="entry name" value="Integrase_DNA-bd_sf"/>
</dbReference>
<dbReference type="SUPFAM" id="SSF56349">
    <property type="entry name" value="DNA breaking-rejoining enzymes"/>
    <property type="match status" value="1"/>
</dbReference>